<dbReference type="EMBL" id="LAZR01000243">
    <property type="protein sequence ID" value="KKN79737.1"/>
    <property type="molecule type" value="Genomic_DNA"/>
</dbReference>
<evidence type="ECO:0000313" key="2">
    <source>
        <dbReference type="EMBL" id="KKN79737.1"/>
    </source>
</evidence>
<name>A0A0F9TXQ3_9ZZZZ</name>
<evidence type="ECO:0008006" key="3">
    <source>
        <dbReference type="Google" id="ProtNLM"/>
    </source>
</evidence>
<proteinExistence type="predicted"/>
<keyword evidence="1" id="KW-1133">Transmembrane helix</keyword>
<feature type="transmembrane region" description="Helical" evidence="1">
    <location>
        <begin position="91"/>
        <end position="108"/>
    </location>
</feature>
<dbReference type="PROSITE" id="PS51257">
    <property type="entry name" value="PROKAR_LIPOPROTEIN"/>
    <property type="match status" value="1"/>
</dbReference>
<evidence type="ECO:0000256" key="1">
    <source>
        <dbReference type="SAM" id="Phobius"/>
    </source>
</evidence>
<organism evidence="2">
    <name type="scientific">marine sediment metagenome</name>
    <dbReference type="NCBI Taxonomy" id="412755"/>
    <lineage>
        <taxon>unclassified sequences</taxon>
        <taxon>metagenomes</taxon>
        <taxon>ecological metagenomes</taxon>
    </lineage>
</organism>
<sequence length="109" mass="12741">MKTIKLYHLTSALLIISFLVSSCKPTELILRSDPEYIHSRDSVIEKISRNYEIREIFAVYYSDADYVVQKTEQGNIIIDVKYYDNPLEVKIALIFISILISFFMIDLIK</sequence>
<keyword evidence="1" id="KW-0472">Membrane</keyword>
<comment type="caution">
    <text evidence="2">The sequence shown here is derived from an EMBL/GenBank/DDBJ whole genome shotgun (WGS) entry which is preliminary data.</text>
</comment>
<keyword evidence="1" id="KW-0812">Transmembrane</keyword>
<protein>
    <recommendedName>
        <fullName evidence="3">Lipoprotein</fullName>
    </recommendedName>
</protein>
<dbReference type="AlphaFoldDB" id="A0A0F9TXQ3"/>
<accession>A0A0F9TXQ3</accession>
<reference evidence="2" key="1">
    <citation type="journal article" date="2015" name="Nature">
        <title>Complex archaea that bridge the gap between prokaryotes and eukaryotes.</title>
        <authorList>
            <person name="Spang A."/>
            <person name="Saw J.H."/>
            <person name="Jorgensen S.L."/>
            <person name="Zaremba-Niedzwiedzka K."/>
            <person name="Martijn J."/>
            <person name="Lind A.E."/>
            <person name="van Eijk R."/>
            <person name="Schleper C."/>
            <person name="Guy L."/>
            <person name="Ettema T.J."/>
        </authorList>
    </citation>
    <scope>NUCLEOTIDE SEQUENCE</scope>
</reference>
<gene>
    <name evidence="2" type="ORF">LCGC14_0337590</name>
</gene>